<dbReference type="EMBL" id="LSSM01003053">
    <property type="protein sequence ID" value="OMJ19275.1"/>
    <property type="molecule type" value="Genomic_DNA"/>
</dbReference>
<organism evidence="1 2">
    <name type="scientific">Smittium culicis</name>
    <dbReference type="NCBI Taxonomy" id="133412"/>
    <lineage>
        <taxon>Eukaryota</taxon>
        <taxon>Fungi</taxon>
        <taxon>Fungi incertae sedis</taxon>
        <taxon>Zoopagomycota</taxon>
        <taxon>Kickxellomycotina</taxon>
        <taxon>Harpellomycetes</taxon>
        <taxon>Harpellales</taxon>
        <taxon>Legeriomycetaceae</taxon>
        <taxon>Smittium</taxon>
    </lineage>
</organism>
<dbReference type="Proteomes" id="UP000187429">
    <property type="component" value="Unassembled WGS sequence"/>
</dbReference>
<name>A0A1R1XXF3_9FUNG</name>
<evidence type="ECO:0000313" key="2">
    <source>
        <dbReference type="Proteomes" id="UP000187429"/>
    </source>
</evidence>
<dbReference type="AlphaFoldDB" id="A0A1R1XXF3"/>
<comment type="caution">
    <text evidence="1">The sequence shown here is derived from an EMBL/GenBank/DDBJ whole genome shotgun (WGS) entry which is preliminary data.</text>
</comment>
<reference evidence="2" key="1">
    <citation type="submission" date="2017-01" db="EMBL/GenBank/DDBJ databases">
        <authorList>
            <person name="Wang Y."/>
            <person name="White M."/>
            <person name="Kvist S."/>
            <person name="Moncalvo J.-M."/>
        </authorList>
    </citation>
    <scope>NUCLEOTIDE SEQUENCE [LARGE SCALE GENOMIC DNA]</scope>
    <source>
        <strain evidence="2">ID-206-W2</strain>
    </source>
</reference>
<proteinExistence type="predicted"/>
<evidence type="ECO:0000313" key="1">
    <source>
        <dbReference type="EMBL" id="OMJ19275.1"/>
    </source>
</evidence>
<sequence length="66" mass="7643">MLKRRYKEKIPADPLYSLNRLVLKGTSSEDFLAFVDELEYEAKKVEKHGELTKSKKSKLFVKALPS</sequence>
<protein>
    <submittedName>
        <fullName evidence="1">Uncharacterized protein</fullName>
    </submittedName>
</protein>
<gene>
    <name evidence="1" type="ORF">AYI69_g6695</name>
</gene>
<accession>A0A1R1XXF3</accession>
<keyword evidence="2" id="KW-1185">Reference proteome</keyword>